<dbReference type="PANTHER" id="PTHR43280">
    <property type="entry name" value="ARAC-FAMILY TRANSCRIPTIONAL REGULATOR"/>
    <property type="match status" value="1"/>
</dbReference>
<gene>
    <name evidence="5" type="ORF">IAA04_00565</name>
</gene>
<dbReference type="InterPro" id="IPR020449">
    <property type="entry name" value="Tscrpt_reg_AraC-type_HTH"/>
</dbReference>
<keyword evidence="2" id="KW-0238">DNA-binding</keyword>
<dbReference type="PANTHER" id="PTHR43280:SF28">
    <property type="entry name" value="HTH-TYPE TRANSCRIPTIONAL ACTIVATOR RHAS"/>
    <property type="match status" value="1"/>
</dbReference>
<dbReference type="Gene3D" id="1.10.10.60">
    <property type="entry name" value="Homeodomain-like"/>
    <property type="match status" value="1"/>
</dbReference>
<reference evidence="5" key="1">
    <citation type="journal article" date="2021" name="PeerJ">
        <title>Extensive microbial diversity within the chicken gut microbiome revealed by metagenomics and culture.</title>
        <authorList>
            <person name="Gilroy R."/>
            <person name="Ravi A."/>
            <person name="Getino M."/>
            <person name="Pursley I."/>
            <person name="Horton D.L."/>
            <person name="Alikhan N.F."/>
            <person name="Baker D."/>
            <person name="Gharbi K."/>
            <person name="Hall N."/>
            <person name="Watson M."/>
            <person name="Adriaenssens E.M."/>
            <person name="Foster-Nyarko E."/>
            <person name="Jarju S."/>
            <person name="Secka A."/>
            <person name="Antonio M."/>
            <person name="Oren A."/>
            <person name="Chaudhuri R.R."/>
            <person name="La Ragione R."/>
            <person name="Hildebrand F."/>
            <person name="Pallen M.J."/>
        </authorList>
    </citation>
    <scope>NUCLEOTIDE SEQUENCE</scope>
    <source>
        <strain evidence="5">CHK183-5548</strain>
    </source>
</reference>
<dbReference type="InterPro" id="IPR009057">
    <property type="entry name" value="Homeodomain-like_sf"/>
</dbReference>
<dbReference type="GO" id="GO:0043565">
    <property type="term" value="F:sequence-specific DNA binding"/>
    <property type="evidence" value="ECO:0007669"/>
    <property type="project" value="InterPro"/>
</dbReference>
<evidence type="ECO:0000259" key="4">
    <source>
        <dbReference type="PROSITE" id="PS01124"/>
    </source>
</evidence>
<dbReference type="Pfam" id="PF12833">
    <property type="entry name" value="HTH_18"/>
    <property type="match status" value="1"/>
</dbReference>
<organism evidence="5 6">
    <name type="scientific">Candidatus Lachnoclostridium pullistercoris</name>
    <dbReference type="NCBI Taxonomy" id="2838632"/>
    <lineage>
        <taxon>Bacteria</taxon>
        <taxon>Bacillati</taxon>
        <taxon>Bacillota</taxon>
        <taxon>Clostridia</taxon>
        <taxon>Lachnospirales</taxon>
        <taxon>Lachnospiraceae</taxon>
    </lineage>
</organism>
<dbReference type="InterPro" id="IPR018062">
    <property type="entry name" value="HTH_AraC-typ_CS"/>
</dbReference>
<dbReference type="GO" id="GO:0003700">
    <property type="term" value="F:DNA-binding transcription factor activity"/>
    <property type="evidence" value="ECO:0007669"/>
    <property type="project" value="InterPro"/>
</dbReference>
<feature type="domain" description="HTH araC/xylS-type" evidence="4">
    <location>
        <begin position="22"/>
        <end position="88"/>
    </location>
</feature>
<reference evidence="5" key="2">
    <citation type="submission" date="2021-04" db="EMBL/GenBank/DDBJ databases">
        <authorList>
            <person name="Gilroy R."/>
        </authorList>
    </citation>
    <scope>NUCLEOTIDE SEQUENCE</scope>
    <source>
        <strain evidence="5">CHK183-5548</strain>
    </source>
</reference>
<dbReference type="AlphaFoldDB" id="A0A9D2T5M9"/>
<dbReference type="Proteomes" id="UP000823883">
    <property type="component" value="Unassembled WGS sequence"/>
</dbReference>
<dbReference type="PROSITE" id="PS01124">
    <property type="entry name" value="HTH_ARAC_FAMILY_2"/>
    <property type="match status" value="1"/>
</dbReference>
<dbReference type="PROSITE" id="PS00041">
    <property type="entry name" value="HTH_ARAC_FAMILY_1"/>
    <property type="match status" value="1"/>
</dbReference>
<comment type="caution">
    <text evidence="5">The sequence shown here is derived from an EMBL/GenBank/DDBJ whole genome shotgun (WGS) entry which is preliminary data.</text>
</comment>
<dbReference type="PRINTS" id="PR00032">
    <property type="entry name" value="HTHARAC"/>
</dbReference>
<proteinExistence type="predicted"/>
<evidence type="ECO:0000256" key="1">
    <source>
        <dbReference type="ARBA" id="ARBA00023015"/>
    </source>
</evidence>
<evidence type="ECO:0000256" key="3">
    <source>
        <dbReference type="ARBA" id="ARBA00023163"/>
    </source>
</evidence>
<dbReference type="SMART" id="SM00342">
    <property type="entry name" value="HTH_ARAC"/>
    <property type="match status" value="1"/>
</dbReference>
<dbReference type="SUPFAM" id="SSF46689">
    <property type="entry name" value="Homeodomain-like"/>
    <property type="match status" value="1"/>
</dbReference>
<accession>A0A9D2T5M9</accession>
<protein>
    <submittedName>
        <fullName evidence="5">Helix-turn-helix domain-containing protein</fullName>
    </submittedName>
</protein>
<dbReference type="EMBL" id="DWWL01000003">
    <property type="protein sequence ID" value="HJC46529.1"/>
    <property type="molecule type" value="Genomic_DNA"/>
</dbReference>
<sequence>MKNAFESQLNVQSAVSDQDNIRIQKMLQISPVQYLLKYRVMQGAEMLLANPAGSISETASYCGFDSPSHFAKMFKRFYNCTPREYRQLNAV</sequence>
<evidence type="ECO:0000313" key="5">
    <source>
        <dbReference type="EMBL" id="HJC46529.1"/>
    </source>
</evidence>
<evidence type="ECO:0000256" key="2">
    <source>
        <dbReference type="ARBA" id="ARBA00023125"/>
    </source>
</evidence>
<keyword evidence="3" id="KW-0804">Transcription</keyword>
<keyword evidence="1" id="KW-0805">Transcription regulation</keyword>
<dbReference type="InterPro" id="IPR018060">
    <property type="entry name" value="HTH_AraC"/>
</dbReference>
<evidence type="ECO:0000313" key="6">
    <source>
        <dbReference type="Proteomes" id="UP000823883"/>
    </source>
</evidence>
<name>A0A9D2T5M9_9FIRM</name>